<proteinExistence type="predicted"/>
<dbReference type="InterPro" id="IPR007362">
    <property type="entry name" value="DUF429"/>
</dbReference>
<keyword evidence="3" id="KW-1185">Reference proteome</keyword>
<accession>A0ABT1J9P4</accession>
<evidence type="ECO:0000313" key="2">
    <source>
        <dbReference type="EMBL" id="MCP2313783.1"/>
    </source>
</evidence>
<dbReference type="Pfam" id="PF04250">
    <property type="entry name" value="DUF429"/>
    <property type="match status" value="1"/>
</dbReference>
<dbReference type="EMBL" id="JAMZDX010000007">
    <property type="protein sequence ID" value="MCP2313783.1"/>
    <property type="molecule type" value="Genomic_DNA"/>
</dbReference>
<dbReference type="RefSeq" id="WP_253803922.1">
    <property type="nucleotide sequence ID" value="NZ_BAAAUB010000004.1"/>
</dbReference>
<reference evidence="2 3" key="1">
    <citation type="submission" date="2022-06" db="EMBL/GenBank/DDBJ databases">
        <title>Sequencing the genomes of 1000 actinobacteria strains.</title>
        <authorList>
            <person name="Klenk H.-P."/>
        </authorList>
    </citation>
    <scope>NUCLEOTIDE SEQUENCE [LARGE SCALE GENOMIC DNA]</scope>
    <source>
        <strain evidence="2 3">DSM 41656</strain>
    </source>
</reference>
<organism evidence="2 3">
    <name type="scientific">Kitasatospora paracochleata</name>
    <dbReference type="NCBI Taxonomy" id="58354"/>
    <lineage>
        <taxon>Bacteria</taxon>
        <taxon>Bacillati</taxon>
        <taxon>Actinomycetota</taxon>
        <taxon>Actinomycetes</taxon>
        <taxon>Kitasatosporales</taxon>
        <taxon>Streptomycetaceae</taxon>
        <taxon>Kitasatospora</taxon>
    </lineage>
</organism>
<gene>
    <name evidence="2" type="ORF">FHR36_006982</name>
</gene>
<comment type="caution">
    <text evidence="2">The sequence shown here is derived from an EMBL/GenBank/DDBJ whole genome shotgun (WGS) entry which is preliminary data.</text>
</comment>
<feature type="region of interest" description="Disordered" evidence="1">
    <location>
        <begin position="208"/>
        <end position="227"/>
    </location>
</feature>
<sequence>MTVLGVDGCRGGWVGIALVDGRFQRAWFERTLAELLGRVPEAEVVAVDIPLGLLETGRRQAEALARPLLSPHGSRIFSVPPRAAWVESDNDRAAADRISRQFGGGGMSAQTWGLKEKVRDARPCWEAEPQRLIEVHPELSFRELAGGATVRPGKKTWNGTAVRRRLLAAAGIVLPDDLGGAGTVPPDDCLDAAAAAWSAQRYLEGRAVSLPDPPEPDRLGRPVAVRY</sequence>
<name>A0ABT1J9P4_9ACTN</name>
<protein>
    <submittedName>
        <fullName evidence="2">RNase H-like nuclease</fullName>
    </submittedName>
</protein>
<evidence type="ECO:0000313" key="3">
    <source>
        <dbReference type="Proteomes" id="UP001206483"/>
    </source>
</evidence>
<evidence type="ECO:0000256" key="1">
    <source>
        <dbReference type="SAM" id="MobiDB-lite"/>
    </source>
</evidence>
<dbReference type="Proteomes" id="UP001206483">
    <property type="component" value="Unassembled WGS sequence"/>
</dbReference>